<dbReference type="SMART" id="SM00843">
    <property type="entry name" value="Ftsk_gamma"/>
    <property type="match status" value="1"/>
</dbReference>
<evidence type="ECO:0000256" key="7">
    <source>
        <dbReference type="SAM" id="MobiDB-lite"/>
    </source>
</evidence>
<feature type="compositionally biased region" description="Polar residues" evidence="7">
    <location>
        <begin position="140"/>
        <end position="150"/>
    </location>
</feature>
<dbReference type="PANTHER" id="PTHR22683:SF42">
    <property type="entry name" value="DNA TRANSLOCASE SFTA"/>
    <property type="match status" value="1"/>
</dbReference>
<keyword evidence="5" id="KW-0238">DNA-binding</keyword>
<organism evidence="9 10">
    <name type="scientific">Camelliibacillus cellulosilyticus</name>
    <dbReference type="NCBI Taxonomy" id="2174486"/>
    <lineage>
        <taxon>Bacteria</taxon>
        <taxon>Bacillati</taxon>
        <taxon>Bacillota</taxon>
        <taxon>Bacilli</taxon>
        <taxon>Bacillales</taxon>
        <taxon>Sporolactobacillaceae</taxon>
        <taxon>Camelliibacillus</taxon>
    </lineage>
</organism>
<dbReference type="Pfam" id="PF17854">
    <property type="entry name" value="FtsK_alpha"/>
    <property type="match status" value="1"/>
</dbReference>
<keyword evidence="2 6" id="KW-0547">Nucleotide-binding</keyword>
<dbReference type="CDD" id="cd01127">
    <property type="entry name" value="TrwB_TraG_TraD_VirD4"/>
    <property type="match status" value="1"/>
</dbReference>
<dbReference type="Pfam" id="PF01580">
    <property type="entry name" value="FtsK_SpoIIIE"/>
    <property type="match status" value="1"/>
</dbReference>
<name>A0ABV9GJG5_9BACL</name>
<feature type="compositionally biased region" description="Basic and acidic residues" evidence="7">
    <location>
        <begin position="254"/>
        <end position="263"/>
    </location>
</feature>
<evidence type="ECO:0000313" key="10">
    <source>
        <dbReference type="Proteomes" id="UP001596022"/>
    </source>
</evidence>
<accession>A0ABV9GJG5</accession>
<evidence type="ECO:0000313" key="9">
    <source>
        <dbReference type="EMBL" id="MFC4618293.1"/>
    </source>
</evidence>
<evidence type="ECO:0000256" key="1">
    <source>
        <dbReference type="ARBA" id="ARBA00006474"/>
    </source>
</evidence>
<dbReference type="InterPro" id="IPR027417">
    <property type="entry name" value="P-loop_NTPase"/>
</dbReference>
<dbReference type="InterPro" id="IPR041027">
    <property type="entry name" value="FtsK_alpha"/>
</dbReference>
<dbReference type="InterPro" id="IPR036390">
    <property type="entry name" value="WH_DNA-bd_sf"/>
</dbReference>
<dbReference type="Gene3D" id="1.10.10.10">
    <property type="entry name" value="Winged helix-like DNA-binding domain superfamily/Winged helix DNA-binding domain"/>
    <property type="match status" value="1"/>
</dbReference>
<dbReference type="Gene3D" id="3.30.980.40">
    <property type="match status" value="1"/>
</dbReference>
<dbReference type="InterPro" id="IPR018541">
    <property type="entry name" value="Ftsk_gamma"/>
</dbReference>
<dbReference type="Pfam" id="PF09397">
    <property type="entry name" value="FtsK_gamma"/>
    <property type="match status" value="1"/>
</dbReference>
<dbReference type="InterPro" id="IPR002543">
    <property type="entry name" value="FtsK_dom"/>
</dbReference>
<proteinExistence type="inferred from homology"/>
<dbReference type="EMBL" id="JBHSFW010000001">
    <property type="protein sequence ID" value="MFC4618293.1"/>
    <property type="molecule type" value="Genomic_DNA"/>
</dbReference>
<dbReference type="InterPro" id="IPR050206">
    <property type="entry name" value="FtsK/SpoIIIE/SftA"/>
</dbReference>
<evidence type="ECO:0000256" key="5">
    <source>
        <dbReference type="ARBA" id="ARBA00023125"/>
    </source>
</evidence>
<feature type="domain" description="FtsK" evidence="8">
    <location>
        <begin position="456"/>
        <end position="643"/>
    </location>
</feature>
<evidence type="ECO:0000256" key="3">
    <source>
        <dbReference type="ARBA" id="ARBA00022829"/>
    </source>
</evidence>
<feature type="compositionally biased region" description="Basic and acidic residues" evidence="7">
    <location>
        <begin position="302"/>
        <end position="316"/>
    </location>
</feature>
<comment type="similarity">
    <text evidence="1">Belongs to the FtsK/SpoIIIE/SftA family.</text>
</comment>
<protein>
    <submittedName>
        <fullName evidence="9">DNA translocase FtsK</fullName>
    </submittedName>
</protein>
<feature type="compositionally biased region" description="Basic and acidic residues" evidence="7">
    <location>
        <begin position="96"/>
        <end position="116"/>
    </location>
</feature>
<dbReference type="PROSITE" id="PS50901">
    <property type="entry name" value="FTSK"/>
    <property type="match status" value="1"/>
</dbReference>
<feature type="binding site" evidence="6">
    <location>
        <begin position="473"/>
        <end position="480"/>
    </location>
    <ligand>
        <name>ATP</name>
        <dbReference type="ChEBI" id="CHEBI:30616"/>
    </ligand>
</feature>
<dbReference type="SMART" id="SM00382">
    <property type="entry name" value="AAA"/>
    <property type="match status" value="1"/>
</dbReference>
<feature type="region of interest" description="Disordered" evidence="7">
    <location>
        <begin position="292"/>
        <end position="320"/>
    </location>
</feature>
<keyword evidence="4 6" id="KW-0067">ATP-binding</keyword>
<dbReference type="Gene3D" id="3.40.50.300">
    <property type="entry name" value="P-loop containing nucleotide triphosphate hydrolases"/>
    <property type="match status" value="1"/>
</dbReference>
<comment type="caution">
    <text evidence="9">The sequence shown here is derived from an EMBL/GenBank/DDBJ whole genome shotgun (WGS) entry which is preliminary data.</text>
</comment>
<dbReference type="InterPro" id="IPR003593">
    <property type="entry name" value="AAA+_ATPase"/>
</dbReference>
<dbReference type="SUPFAM" id="SSF46785">
    <property type="entry name" value="Winged helix' DNA-binding domain"/>
    <property type="match status" value="1"/>
</dbReference>
<reference evidence="10" key="1">
    <citation type="journal article" date="2019" name="Int. J. Syst. Evol. Microbiol.">
        <title>The Global Catalogue of Microorganisms (GCM) 10K type strain sequencing project: providing services to taxonomists for standard genome sequencing and annotation.</title>
        <authorList>
            <consortium name="The Broad Institute Genomics Platform"/>
            <consortium name="The Broad Institute Genome Sequencing Center for Infectious Disease"/>
            <person name="Wu L."/>
            <person name="Ma J."/>
        </authorList>
    </citation>
    <scope>NUCLEOTIDE SEQUENCE [LARGE SCALE GENOMIC DNA]</scope>
    <source>
        <strain evidence="10">CGMCC 1.16306</strain>
    </source>
</reference>
<sequence>MDDDDPYELEDESENDVIHKKRRTTLGRFEYGSRPIEVKMIRQYPKTNHRAGSRFEQSVPKPHDYVNHKPAANNYDEPAYKRKLPKEGAVNSTKSGESRLARRRADMETESRESKNKKPFKPTEVPSPIFGYRRPHATFDSESQEPQKTSMRSEHIEPKTSILGNLESDDVRQAIVDRTDISDHGQSERGQRHANTPAEENGHGLFEHEGDMEETSSLQTTQESLVYPHPNTDQSAVGQDENRSLKEEPEEDGQESHREENDRPSLNNKGGSEANVPYNVLMFGADRRAWRHKSSSESIKLAAKESEDRSEWNEKRQRAKMKQPLSMDLLNNAPNDASNDAAWIAEKQQILKQTLINFHVKAEIVGHVQGPSVTRFEIRLHPGVKVNKVINLTEDIKLSMAAKQIRIAPVPGKNTVGIEVPNESRKPVFLKQLLSSDAYTESPSPLTAALGIDVSGRHIVTDLSKMPHGLIAGATGSGKSVCIHSLILSLIYKTEPDMLRLVLIDPKVVELAAYQQLPHLAAPVITQPKEAALALKWAVDEMERRYQAFAAAGVRDIRRFNQTAQDEKMPYIVIIIDELADLMMTSPQDVEEAICRIAQKARAAGIHMLLATQRPSVDVITGLIKSNIPTRIAFGVSSQADSRTILDSGGAERLLGQGDMLFVENGSRDMKRLQGAFVTDEEIDRITDALAGLERPAHLFEPSKLRDDVSAFDDGEDELFEEAARFVIDQGQASVSSLQRRFRIGYNRAARLIDRLEASDVISEANGSKPRQVLVSREGFERQMEGHGLPE</sequence>
<feature type="region of interest" description="Disordered" evidence="7">
    <location>
        <begin position="227"/>
        <end position="275"/>
    </location>
</feature>
<evidence type="ECO:0000256" key="4">
    <source>
        <dbReference type="ARBA" id="ARBA00022840"/>
    </source>
</evidence>
<dbReference type="InterPro" id="IPR036388">
    <property type="entry name" value="WH-like_DNA-bd_sf"/>
</dbReference>
<feature type="compositionally biased region" description="Basic and acidic residues" evidence="7">
    <location>
        <begin position="169"/>
        <end position="191"/>
    </location>
</feature>
<feature type="region of interest" description="Disordered" evidence="7">
    <location>
        <begin position="47"/>
        <end position="205"/>
    </location>
</feature>
<gene>
    <name evidence="9" type="ORF">ACFO4N_06060</name>
</gene>
<dbReference type="Proteomes" id="UP001596022">
    <property type="component" value="Unassembled WGS sequence"/>
</dbReference>
<evidence type="ECO:0000256" key="2">
    <source>
        <dbReference type="ARBA" id="ARBA00022741"/>
    </source>
</evidence>
<evidence type="ECO:0000256" key="6">
    <source>
        <dbReference type="PROSITE-ProRule" id="PRU00289"/>
    </source>
</evidence>
<keyword evidence="10" id="KW-1185">Reference proteome</keyword>
<dbReference type="SUPFAM" id="SSF52540">
    <property type="entry name" value="P-loop containing nucleoside triphosphate hydrolases"/>
    <property type="match status" value="1"/>
</dbReference>
<dbReference type="PANTHER" id="PTHR22683">
    <property type="entry name" value="SPORULATION PROTEIN RELATED"/>
    <property type="match status" value="1"/>
</dbReference>
<keyword evidence="3" id="KW-0159">Chromosome partition</keyword>
<evidence type="ECO:0000259" key="8">
    <source>
        <dbReference type="PROSITE" id="PS50901"/>
    </source>
</evidence>